<feature type="domain" description="Membrane insertase YidC N-terminal" evidence="16">
    <location>
        <begin position="80"/>
        <end position="363"/>
    </location>
</feature>
<feature type="transmembrane region" description="Helical" evidence="13">
    <location>
        <begin position="444"/>
        <end position="465"/>
    </location>
</feature>
<keyword evidence="10 13" id="KW-0143">Chaperone</keyword>
<evidence type="ECO:0000256" key="2">
    <source>
        <dbReference type="ARBA" id="ARBA00010527"/>
    </source>
</evidence>
<dbReference type="CDD" id="cd20070">
    <property type="entry name" value="5TM_YidC_Alb3"/>
    <property type="match status" value="1"/>
</dbReference>
<evidence type="ECO:0000256" key="14">
    <source>
        <dbReference type="SAM" id="MobiDB-lite"/>
    </source>
</evidence>
<keyword evidence="6 13" id="KW-0812">Transmembrane</keyword>
<feature type="domain" description="Membrane insertase YidC/Oxa/ALB C-terminal" evidence="15">
    <location>
        <begin position="375"/>
        <end position="552"/>
    </location>
</feature>
<evidence type="ECO:0000256" key="5">
    <source>
        <dbReference type="ARBA" id="ARBA00022475"/>
    </source>
</evidence>
<dbReference type="InterPro" id="IPR038221">
    <property type="entry name" value="YidC_periplasmic_sf"/>
</dbReference>
<dbReference type="PRINTS" id="PR01900">
    <property type="entry name" value="YIDCPROTEIN"/>
</dbReference>
<dbReference type="Proteomes" id="UP000749010">
    <property type="component" value="Unassembled WGS sequence"/>
</dbReference>
<evidence type="ECO:0000256" key="4">
    <source>
        <dbReference type="ARBA" id="ARBA00022448"/>
    </source>
</evidence>
<dbReference type="InterPro" id="IPR028055">
    <property type="entry name" value="YidC/Oxa/ALB_C"/>
</dbReference>
<dbReference type="InterPro" id="IPR047196">
    <property type="entry name" value="YidC_ALB_C"/>
</dbReference>
<dbReference type="Gene3D" id="2.70.98.90">
    <property type="match status" value="1"/>
</dbReference>
<feature type="transmembrane region" description="Helical" evidence="13">
    <location>
        <begin position="514"/>
        <end position="539"/>
    </location>
</feature>
<feature type="transmembrane region" description="Helical" evidence="13">
    <location>
        <begin position="485"/>
        <end position="502"/>
    </location>
</feature>
<comment type="subunit">
    <text evidence="13">Interacts with the Sec translocase complex via SecD. Specifically interacts with transmembrane segments of nascent integral membrane proteins during membrane integration.</text>
</comment>
<dbReference type="Pfam" id="PF02096">
    <property type="entry name" value="60KD_IMP"/>
    <property type="match status" value="1"/>
</dbReference>
<evidence type="ECO:0000256" key="1">
    <source>
        <dbReference type="ARBA" id="ARBA00004429"/>
    </source>
</evidence>
<name>A0ABX1TTH1_9PROT</name>
<evidence type="ECO:0000256" key="11">
    <source>
        <dbReference type="ARBA" id="ARBA00033245"/>
    </source>
</evidence>
<dbReference type="NCBIfam" id="NF002352">
    <property type="entry name" value="PRK01318.1-3"/>
    <property type="match status" value="1"/>
</dbReference>
<dbReference type="NCBIfam" id="TIGR03592">
    <property type="entry name" value="yidC_oxa1_cterm"/>
    <property type="match status" value="1"/>
</dbReference>
<dbReference type="HAMAP" id="MF_01810">
    <property type="entry name" value="YidC_type1"/>
    <property type="match status" value="1"/>
</dbReference>
<dbReference type="InterPro" id="IPR001708">
    <property type="entry name" value="YidC/ALB3/OXA1/COX18"/>
</dbReference>
<keyword evidence="8 13" id="KW-1133">Transmembrane helix</keyword>
<keyword evidence="18" id="KW-1185">Reference proteome</keyword>
<evidence type="ECO:0000259" key="16">
    <source>
        <dbReference type="Pfam" id="PF14849"/>
    </source>
</evidence>
<dbReference type="CDD" id="cd19961">
    <property type="entry name" value="EcYidC-like_peri"/>
    <property type="match status" value="1"/>
</dbReference>
<evidence type="ECO:0000256" key="9">
    <source>
        <dbReference type="ARBA" id="ARBA00023136"/>
    </source>
</evidence>
<organism evidence="17 18">
    <name type="scientific">Candidatus Accumulibacter phosphatis</name>
    <dbReference type="NCBI Taxonomy" id="327160"/>
    <lineage>
        <taxon>Bacteria</taxon>
        <taxon>Pseudomonadati</taxon>
        <taxon>Pseudomonadota</taxon>
        <taxon>Betaproteobacteria</taxon>
        <taxon>Candidatus Accumulibacter</taxon>
    </lineage>
</organism>
<accession>A0ABX1TTH1</accession>
<feature type="transmembrane region" description="Helical" evidence="13">
    <location>
        <begin position="375"/>
        <end position="396"/>
    </location>
</feature>
<dbReference type="PANTHER" id="PTHR12428">
    <property type="entry name" value="OXA1"/>
    <property type="match status" value="1"/>
</dbReference>
<evidence type="ECO:0000256" key="3">
    <source>
        <dbReference type="ARBA" id="ARBA00015325"/>
    </source>
</evidence>
<proteinExistence type="inferred from homology"/>
<feature type="region of interest" description="Disordered" evidence="14">
    <location>
        <begin position="41"/>
        <end position="60"/>
    </location>
</feature>
<dbReference type="EMBL" id="SPMY01000005">
    <property type="protein sequence ID" value="NMQ26558.1"/>
    <property type="molecule type" value="Genomic_DNA"/>
</dbReference>
<evidence type="ECO:0000256" key="6">
    <source>
        <dbReference type="ARBA" id="ARBA00022692"/>
    </source>
</evidence>
<dbReference type="RefSeq" id="WP_169065008.1">
    <property type="nucleotide sequence ID" value="NZ_SPMY01000005.1"/>
</dbReference>
<dbReference type="Pfam" id="PF14849">
    <property type="entry name" value="YidC_periplas"/>
    <property type="match status" value="1"/>
</dbReference>
<keyword evidence="7 13" id="KW-0653">Protein transport</keyword>
<evidence type="ECO:0000256" key="10">
    <source>
        <dbReference type="ARBA" id="ARBA00023186"/>
    </source>
</evidence>
<dbReference type="InterPro" id="IPR019998">
    <property type="entry name" value="Membr_insert_YidC"/>
</dbReference>
<evidence type="ECO:0000256" key="8">
    <source>
        <dbReference type="ARBA" id="ARBA00022989"/>
    </source>
</evidence>
<protein>
    <recommendedName>
        <fullName evidence="3 13">Membrane protein insertase YidC</fullName>
    </recommendedName>
    <alternativeName>
        <fullName evidence="12 13">Foldase YidC</fullName>
    </alternativeName>
    <alternativeName>
        <fullName evidence="11 13">Membrane integrase YidC</fullName>
    </alternativeName>
    <alternativeName>
        <fullName evidence="13">Membrane protein YidC</fullName>
    </alternativeName>
</protein>
<keyword evidence="5 13" id="KW-1003">Cell membrane</keyword>
<gene>
    <name evidence="13 17" type="primary">yidC</name>
    <name evidence="17" type="ORF">E4Q23_01545</name>
</gene>
<evidence type="ECO:0000256" key="7">
    <source>
        <dbReference type="ARBA" id="ARBA00022927"/>
    </source>
</evidence>
<evidence type="ECO:0000313" key="18">
    <source>
        <dbReference type="Proteomes" id="UP000749010"/>
    </source>
</evidence>
<keyword evidence="4 13" id="KW-0813">Transport</keyword>
<dbReference type="NCBIfam" id="TIGR03593">
    <property type="entry name" value="yidC_nterm"/>
    <property type="match status" value="1"/>
</dbReference>
<reference evidence="17 18" key="1">
    <citation type="submission" date="2019-03" db="EMBL/GenBank/DDBJ databases">
        <title>Metabolic reconstructions from genomes of highly enriched 'Candidatus Accumulibacter' and 'Candidatus Competibacter' bioreactor populations.</title>
        <authorList>
            <person name="Annavajhala M.K."/>
            <person name="Welles L."/>
            <person name="Abbas B."/>
            <person name="Sorokin D."/>
            <person name="Park H."/>
            <person name="Van Loosdrecht M."/>
            <person name="Chandran K."/>
        </authorList>
    </citation>
    <scope>NUCLEOTIDE SEQUENCE [LARGE SCALE GENOMIC DNA]</scope>
    <source>
        <strain evidence="17 18">SBR_S</strain>
    </source>
</reference>
<comment type="function">
    <text evidence="13">Required for the insertion and/or proper folding and/or complex formation of integral membrane proteins into the membrane. Involved in integration of membrane proteins that insert both dependently and independently of the Sec translocase complex, as well as at least some lipoproteins. Aids folding of multispanning membrane proteins.</text>
</comment>
<keyword evidence="9 13" id="KW-0472">Membrane</keyword>
<comment type="subcellular location">
    <subcellularLocation>
        <location evidence="1">Cell inner membrane</location>
        <topology evidence="1">Multi-pass membrane protein</topology>
    </subcellularLocation>
    <subcellularLocation>
        <location evidence="13">Cell membrane</location>
        <topology evidence="13">Multi-pass membrane protein</topology>
    </subcellularLocation>
</comment>
<evidence type="ECO:0000313" key="17">
    <source>
        <dbReference type="EMBL" id="NMQ26558.1"/>
    </source>
</evidence>
<comment type="caution">
    <text evidence="17">The sequence shown here is derived from an EMBL/GenBank/DDBJ whole genome shotgun (WGS) entry which is preliminary data.</text>
</comment>
<evidence type="ECO:0000259" key="15">
    <source>
        <dbReference type="Pfam" id="PF02096"/>
    </source>
</evidence>
<dbReference type="PRINTS" id="PR00701">
    <property type="entry name" value="60KDINNERMP"/>
</dbReference>
<sequence>MDNRRLLLLLVFSFSLVMLWDAWQKYNQPPPVAPIATAGAVAPGSTADPAAPQPSASLHSPVPTVPGAAAVPFMPTGETVTIRTDLFVAEISAEGGDIVRLTLDEYKDTESKSKDFALFDRRHQYAAQSGLIGEGLPSHKTVFSVVPGDRELSGEAKTLQLRLEAAPSNGVKVTKIYTFTRGSYLIDVGYEIDNGGEKQVAAHAYYQLQRDTAPPEGESRMVMTFTGPAVYTEQEKFQKVDFSAVEAGKAKFVTQADNGWIAMIQHYFVAAWVPPEKLAREYYMRKLDSATSPAITAGVIVPVPVAAPGAKVVFSVPLYAGPQLQSKLDHLALPTSEGGIGAQGLPLVVDYGWLTIIAAPIFWCLQAIHKVVGNWGWAIVLLTVGIKLLFFPLSAASYKSMAKMRNVTPLLVKLKERHAGDRQKLNQEMMELYKREKINPLGGCLPIVVQIPVFIALYWALLGAVEIRDAPWILWITDLSASDPYYVLPVIMVVTMLIQTRLNPTPPDPIQAKVMMMMPFIFGAMFFFFPAGLVLYWVVNNTLSIAQQWQITRMMAGGAKAANDPKV</sequence>
<dbReference type="InterPro" id="IPR028053">
    <property type="entry name" value="Membr_insert_YidC_N"/>
</dbReference>
<evidence type="ECO:0000256" key="12">
    <source>
        <dbReference type="ARBA" id="ARBA00033342"/>
    </source>
</evidence>
<evidence type="ECO:0000256" key="13">
    <source>
        <dbReference type="HAMAP-Rule" id="MF_01810"/>
    </source>
</evidence>
<dbReference type="PANTHER" id="PTHR12428:SF65">
    <property type="entry name" value="CYTOCHROME C OXIDASE ASSEMBLY PROTEIN COX18, MITOCHONDRIAL"/>
    <property type="match status" value="1"/>
</dbReference>
<comment type="similarity">
    <text evidence="2 13">Belongs to the OXA1/ALB3/YidC family. Type 1 subfamily.</text>
</comment>